<dbReference type="CDD" id="cd19071">
    <property type="entry name" value="AKR_AKR1-5-like"/>
    <property type="match status" value="1"/>
</dbReference>
<dbReference type="InterPro" id="IPR018170">
    <property type="entry name" value="Aldo/ket_reductase_CS"/>
</dbReference>
<dbReference type="RefSeq" id="WP_054539918.1">
    <property type="nucleotide sequence ID" value="NZ_JACIEQ010000003.1"/>
</dbReference>
<evidence type="ECO:0000256" key="2">
    <source>
        <dbReference type="ARBA" id="ARBA00022857"/>
    </source>
</evidence>
<dbReference type="InterPro" id="IPR036812">
    <property type="entry name" value="NAD(P)_OxRdtase_dom_sf"/>
</dbReference>
<feature type="site" description="Lowers pKa of active site Tyr" evidence="7">
    <location>
        <position position="74"/>
    </location>
</feature>
<evidence type="ECO:0000313" key="9">
    <source>
        <dbReference type="EMBL" id="MBB4022778.1"/>
    </source>
</evidence>
<keyword evidence="10" id="KW-1185">Reference proteome</keyword>
<dbReference type="InterPro" id="IPR023210">
    <property type="entry name" value="NADP_OxRdtase_dom"/>
</dbReference>
<dbReference type="PANTHER" id="PTHR43827">
    <property type="entry name" value="2,5-DIKETO-D-GLUCONIC ACID REDUCTASE"/>
    <property type="match status" value="1"/>
</dbReference>
<dbReference type="SUPFAM" id="SSF51430">
    <property type="entry name" value="NAD(P)-linked oxidoreductase"/>
    <property type="match status" value="1"/>
</dbReference>
<dbReference type="FunFam" id="3.20.20.100:FF:000002">
    <property type="entry name" value="2,5-diketo-D-gluconic acid reductase A"/>
    <property type="match status" value="1"/>
</dbReference>
<evidence type="ECO:0000259" key="8">
    <source>
        <dbReference type="Pfam" id="PF00248"/>
    </source>
</evidence>
<feature type="domain" description="NADP-dependent oxidoreductase" evidence="8">
    <location>
        <begin position="17"/>
        <end position="254"/>
    </location>
</feature>
<dbReference type="EC" id="1.1.1.346" evidence="9"/>
<dbReference type="InterPro" id="IPR020471">
    <property type="entry name" value="AKR"/>
</dbReference>
<evidence type="ECO:0000313" key="10">
    <source>
        <dbReference type="Proteomes" id="UP000585681"/>
    </source>
</evidence>
<evidence type="ECO:0000256" key="6">
    <source>
        <dbReference type="PIRSR" id="PIRSR000097-2"/>
    </source>
</evidence>
<dbReference type="Pfam" id="PF00248">
    <property type="entry name" value="Aldo_ket_red"/>
    <property type="match status" value="1"/>
</dbReference>
<evidence type="ECO:0000256" key="5">
    <source>
        <dbReference type="PIRSR" id="PIRSR000097-1"/>
    </source>
</evidence>
<dbReference type="PANTHER" id="PTHR43827:SF3">
    <property type="entry name" value="NADP-DEPENDENT OXIDOREDUCTASE DOMAIN-CONTAINING PROTEIN"/>
    <property type="match status" value="1"/>
</dbReference>
<reference evidence="9" key="1">
    <citation type="submission" date="2020-08" db="EMBL/GenBank/DDBJ databases">
        <title>Genomic Encyclopedia of Type Strains, Phase IV (KMG-IV): sequencing the most valuable type-strain genomes for metagenomic binning, comparative biology and taxonomic classification.</title>
        <authorList>
            <person name="Goeker M."/>
        </authorList>
    </citation>
    <scope>NUCLEOTIDE SEQUENCE [LARGE SCALE GENOMIC DNA]</scope>
    <source>
        <strain evidence="9">DSM 105040</strain>
    </source>
</reference>
<feature type="active site" description="Proton donor" evidence="5">
    <location>
        <position position="49"/>
    </location>
</feature>
<evidence type="ECO:0000256" key="7">
    <source>
        <dbReference type="PIRSR" id="PIRSR000097-3"/>
    </source>
</evidence>
<gene>
    <name evidence="9" type="ORF">GGR17_002597</name>
</gene>
<protein>
    <submittedName>
        <fullName evidence="9">2,5-diketo-D-gluconate reductase A</fullName>
        <ecNumber evidence="9">1.1.1.346</ecNumber>
    </submittedName>
</protein>
<dbReference type="EMBL" id="JACIEQ010000003">
    <property type="protein sequence ID" value="MBB4022778.1"/>
    <property type="molecule type" value="Genomic_DNA"/>
</dbReference>
<dbReference type="AlphaFoldDB" id="A0A840CH01"/>
<name>A0A840CH01_9RHOB</name>
<keyword evidence="3 9" id="KW-0560">Oxidoreductase</keyword>
<dbReference type="Gene3D" id="3.20.20.100">
    <property type="entry name" value="NADP-dependent oxidoreductase domain"/>
    <property type="match status" value="1"/>
</dbReference>
<dbReference type="GO" id="GO:0016616">
    <property type="term" value="F:oxidoreductase activity, acting on the CH-OH group of donors, NAD or NADP as acceptor"/>
    <property type="evidence" value="ECO:0007669"/>
    <property type="project" value="UniProtKB-ARBA"/>
</dbReference>
<dbReference type="PIRSF" id="PIRSF000097">
    <property type="entry name" value="AKR"/>
    <property type="match status" value="1"/>
</dbReference>
<evidence type="ECO:0000256" key="4">
    <source>
        <dbReference type="ARBA" id="ARBA00049445"/>
    </source>
</evidence>
<dbReference type="Proteomes" id="UP000585681">
    <property type="component" value="Unassembled WGS sequence"/>
</dbReference>
<comment type="catalytic activity">
    <reaction evidence="4">
        <text>hydroxyacetone + NADP(+) = methylglyoxal + NADPH + H(+)</text>
        <dbReference type="Rhea" id="RHEA:27986"/>
        <dbReference type="ChEBI" id="CHEBI:15378"/>
        <dbReference type="ChEBI" id="CHEBI:17158"/>
        <dbReference type="ChEBI" id="CHEBI:27957"/>
        <dbReference type="ChEBI" id="CHEBI:57783"/>
        <dbReference type="ChEBI" id="CHEBI:58349"/>
    </reaction>
</comment>
<evidence type="ECO:0000256" key="3">
    <source>
        <dbReference type="ARBA" id="ARBA00023002"/>
    </source>
</evidence>
<proteinExistence type="inferred from homology"/>
<accession>A0A840CH01</accession>
<evidence type="ECO:0000256" key="1">
    <source>
        <dbReference type="ARBA" id="ARBA00007905"/>
    </source>
</evidence>
<keyword evidence="2" id="KW-0521">NADP</keyword>
<dbReference type="PROSITE" id="PS00062">
    <property type="entry name" value="ALDOKETO_REDUCTASE_2"/>
    <property type="match status" value="1"/>
</dbReference>
<organism evidence="9 10">
    <name type="scientific">Actibacterium naphthalenivorans</name>
    <dbReference type="NCBI Taxonomy" id="1614693"/>
    <lineage>
        <taxon>Bacteria</taxon>
        <taxon>Pseudomonadati</taxon>
        <taxon>Pseudomonadota</taxon>
        <taxon>Alphaproteobacteria</taxon>
        <taxon>Rhodobacterales</taxon>
        <taxon>Roseobacteraceae</taxon>
        <taxon>Actibacterium</taxon>
    </lineage>
</organism>
<sequence length="266" mass="29231">MSHSTIALRTGRRLPCLGLGTWKLTNDTAGAVEEALRIGYRMIDTAVDYGSQSGIGEGLRRSGAPRDDIFIVTKIEEDDVPLDAVRRDLDELGLDHADLTLIHRPPPGGAGEALWEGLILARESGLVRDIGVSNYTAGLVDELTVALGEAPVVNQVEWSPFGHSDHLQAHHQDRDIVLMAYSPLTRAERLGDAQLGQIAGRHGRTPAQVMIRWNLQRGTVPLPKANAARHIQENFAVFDFELSEDEMRRLDDMNEAWSALGSLAYQ</sequence>
<comment type="caution">
    <text evidence="9">The sequence shown here is derived from an EMBL/GenBank/DDBJ whole genome shotgun (WGS) entry which is preliminary data.</text>
</comment>
<dbReference type="PRINTS" id="PR00069">
    <property type="entry name" value="ALDKETRDTASE"/>
</dbReference>
<feature type="binding site" evidence="6">
    <location>
        <position position="103"/>
    </location>
    <ligand>
        <name>substrate</name>
    </ligand>
</feature>
<comment type="similarity">
    <text evidence="1">Belongs to the aldo/keto reductase family.</text>
</comment>